<reference evidence="1" key="1">
    <citation type="journal article" date="2022" name="Plant J.">
        <title>Strategies of tolerance reflected in two North American maple genomes.</title>
        <authorList>
            <person name="McEvoy S.L."/>
            <person name="Sezen U.U."/>
            <person name="Trouern-Trend A."/>
            <person name="McMahon S.M."/>
            <person name="Schaberg P.G."/>
            <person name="Yang J."/>
            <person name="Wegrzyn J.L."/>
            <person name="Swenson N.G."/>
        </authorList>
    </citation>
    <scope>NUCLEOTIDE SEQUENCE</scope>
    <source>
        <strain evidence="1">NS2018</strain>
    </source>
</reference>
<organism evidence="1 2">
    <name type="scientific">Acer saccharum</name>
    <name type="common">Sugar maple</name>
    <dbReference type="NCBI Taxonomy" id="4024"/>
    <lineage>
        <taxon>Eukaryota</taxon>
        <taxon>Viridiplantae</taxon>
        <taxon>Streptophyta</taxon>
        <taxon>Embryophyta</taxon>
        <taxon>Tracheophyta</taxon>
        <taxon>Spermatophyta</taxon>
        <taxon>Magnoliopsida</taxon>
        <taxon>eudicotyledons</taxon>
        <taxon>Gunneridae</taxon>
        <taxon>Pentapetalae</taxon>
        <taxon>rosids</taxon>
        <taxon>malvids</taxon>
        <taxon>Sapindales</taxon>
        <taxon>Sapindaceae</taxon>
        <taxon>Hippocastanoideae</taxon>
        <taxon>Acereae</taxon>
        <taxon>Acer</taxon>
    </lineage>
</organism>
<dbReference type="EMBL" id="JAUESC010000003">
    <property type="protein sequence ID" value="KAK0598966.1"/>
    <property type="molecule type" value="Genomic_DNA"/>
</dbReference>
<gene>
    <name evidence="1" type="ORF">LWI29_001144</name>
</gene>
<name>A0AA39SJ47_ACESA</name>
<reference evidence="1" key="2">
    <citation type="submission" date="2023-06" db="EMBL/GenBank/DDBJ databases">
        <authorList>
            <person name="Swenson N.G."/>
            <person name="Wegrzyn J.L."/>
            <person name="Mcevoy S.L."/>
        </authorList>
    </citation>
    <scope>NUCLEOTIDE SEQUENCE</scope>
    <source>
        <strain evidence="1">NS2018</strain>
        <tissue evidence="1">Leaf</tissue>
    </source>
</reference>
<protein>
    <submittedName>
        <fullName evidence="1">Uncharacterized protein</fullName>
    </submittedName>
</protein>
<dbReference type="AlphaFoldDB" id="A0AA39SJ47"/>
<keyword evidence="2" id="KW-1185">Reference proteome</keyword>
<evidence type="ECO:0000313" key="1">
    <source>
        <dbReference type="EMBL" id="KAK0598966.1"/>
    </source>
</evidence>
<accession>A0AA39SJ47</accession>
<evidence type="ECO:0000313" key="2">
    <source>
        <dbReference type="Proteomes" id="UP001168877"/>
    </source>
</evidence>
<comment type="caution">
    <text evidence="1">The sequence shown here is derived from an EMBL/GenBank/DDBJ whole genome shotgun (WGS) entry which is preliminary data.</text>
</comment>
<dbReference type="Proteomes" id="UP001168877">
    <property type="component" value="Unassembled WGS sequence"/>
</dbReference>
<proteinExistence type="predicted"/>
<sequence length="111" mass="12796">MTEEKKKKKKKKKKERRRNRIRNALDVCACTDDKLSGNSETAHWMLDIASLETKNCSTMILKTDDHYYFVFKMHLILDIAYTGVGDDGTDAVEHASGERHGGLSRKLIKFY</sequence>